<dbReference type="GO" id="GO:0006310">
    <property type="term" value="P:DNA recombination"/>
    <property type="evidence" value="ECO:0007669"/>
    <property type="project" value="UniProtKB-KW"/>
</dbReference>
<dbReference type="OrthoDB" id="4326943at2"/>
<dbReference type="AlphaFoldDB" id="A0A318LC47"/>
<evidence type="ECO:0000259" key="2">
    <source>
        <dbReference type="PROSITE" id="PS51898"/>
    </source>
</evidence>
<keyword evidence="1" id="KW-0233">DNA recombination</keyword>
<name>A0A318LC47_9PSEU</name>
<sequence>MWLDLPDIVRTMLATGVRLGELLALAGDDVDPAQRLVHVDHHIVRVKGVGLVRVAKRKGKRAGLTLQVPEWSVPMLRRRKLASGGGPLFPSANGEWLDPSNVIHRIQEAFAAVGYGWVTSHVFRKTVATVLDEAGLPLSAIADQLGNTQNVADKRYRRRRVANKASADALEGMFTQEAGA</sequence>
<dbReference type="PANTHER" id="PTHR30349:SF64">
    <property type="entry name" value="PROPHAGE INTEGRASE INTD-RELATED"/>
    <property type="match status" value="1"/>
</dbReference>
<evidence type="ECO:0000313" key="4">
    <source>
        <dbReference type="Proteomes" id="UP000247892"/>
    </source>
</evidence>
<reference evidence="3 4" key="1">
    <citation type="submission" date="2016-07" db="EMBL/GenBank/DDBJ databases">
        <title>Draft genome sequence of Prauserella sp. YIM 121212, isolated from alkaline soil.</title>
        <authorList>
            <person name="Ruckert C."/>
            <person name="Albersmeier A."/>
            <person name="Jiang C.-L."/>
            <person name="Jiang Y."/>
            <person name="Kalinowski J."/>
            <person name="Schneider O."/>
            <person name="Winkler A."/>
            <person name="Zotchev S.B."/>
        </authorList>
    </citation>
    <scope>NUCLEOTIDE SEQUENCE [LARGE SCALE GENOMIC DNA]</scope>
    <source>
        <strain evidence="3 4">YIM 121212</strain>
    </source>
</reference>
<gene>
    <name evidence="3" type="ORF">BA062_30470</name>
</gene>
<evidence type="ECO:0000256" key="1">
    <source>
        <dbReference type="ARBA" id="ARBA00023172"/>
    </source>
</evidence>
<evidence type="ECO:0000313" key="3">
    <source>
        <dbReference type="EMBL" id="PXY21878.1"/>
    </source>
</evidence>
<dbReference type="GO" id="GO:0015074">
    <property type="term" value="P:DNA integration"/>
    <property type="evidence" value="ECO:0007669"/>
    <property type="project" value="InterPro"/>
</dbReference>
<dbReference type="RefSeq" id="WP_110342670.1">
    <property type="nucleotide sequence ID" value="NZ_MASU01000014.1"/>
</dbReference>
<dbReference type="Pfam" id="PF00589">
    <property type="entry name" value="Phage_integrase"/>
    <property type="match status" value="1"/>
</dbReference>
<dbReference type="PANTHER" id="PTHR30349">
    <property type="entry name" value="PHAGE INTEGRASE-RELATED"/>
    <property type="match status" value="1"/>
</dbReference>
<dbReference type="InterPro" id="IPR002104">
    <property type="entry name" value="Integrase_catalytic"/>
</dbReference>
<dbReference type="InterPro" id="IPR013762">
    <property type="entry name" value="Integrase-like_cat_sf"/>
</dbReference>
<dbReference type="InterPro" id="IPR011010">
    <property type="entry name" value="DNA_brk_join_enz"/>
</dbReference>
<comment type="caution">
    <text evidence="3">The sequence shown here is derived from an EMBL/GenBank/DDBJ whole genome shotgun (WGS) entry which is preliminary data.</text>
</comment>
<dbReference type="Gene3D" id="1.10.443.10">
    <property type="entry name" value="Intergrase catalytic core"/>
    <property type="match status" value="1"/>
</dbReference>
<dbReference type="PROSITE" id="PS51898">
    <property type="entry name" value="TYR_RECOMBINASE"/>
    <property type="match status" value="1"/>
</dbReference>
<feature type="domain" description="Tyr recombinase" evidence="2">
    <location>
        <begin position="1"/>
        <end position="171"/>
    </location>
</feature>
<dbReference type="EMBL" id="MASU01000014">
    <property type="protein sequence ID" value="PXY21878.1"/>
    <property type="molecule type" value="Genomic_DNA"/>
</dbReference>
<proteinExistence type="predicted"/>
<organism evidence="3 4">
    <name type="scientific">Prauserella flavalba</name>
    <dbReference type="NCBI Taxonomy" id="1477506"/>
    <lineage>
        <taxon>Bacteria</taxon>
        <taxon>Bacillati</taxon>
        <taxon>Actinomycetota</taxon>
        <taxon>Actinomycetes</taxon>
        <taxon>Pseudonocardiales</taxon>
        <taxon>Pseudonocardiaceae</taxon>
        <taxon>Prauserella</taxon>
    </lineage>
</organism>
<dbReference type="SUPFAM" id="SSF56349">
    <property type="entry name" value="DNA breaking-rejoining enzymes"/>
    <property type="match status" value="1"/>
</dbReference>
<dbReference type="GO" id="GO:0003677">
    <property type="term" value="F:DNA binding"/>
    <property type="evidence" value="ECO:0007669"/>
    <property type="project" value="InterPro"/>
</dbReference>
<keyword evidence="4" id="KW-1185">Reference proteome</keyword>
<accession>A0A318LC47</accession>
<dbReference type="InterPro" id="IPR050090">
    <property type="entry name" value="Tyrosine_recombinase_XerCD"/>
</dbReference>
<protein>
    <recommendedName>
        <fullName evidence="2">Tyr recombinase domain-containing protein</fullName>
    </recommendedName>
</protein>
<dbReference type="Proteomes" id="UP000247892">
    <property type="component" value="Unassembled WGS sequence"/>
</dbReference>